<accession>A0A0P9F7A4</accession>
<organism evidence="1 2">
    <name type="scientific">Kouleothrix aurantiaca</name>
    <dbReference type="NCBI Taxonomy" id="186479"/>
    <lineage>
        <taxon>Bacteria</taxon>
        <taxon>Bacillati</taxon>
        <taxon>Chloroflexota</taxon>
        <taxon>Chloroflexia</taxon>
        <taxon>Chloroflexales</taxon>
        <taxon>Roseiflexineae</taxon>
        <taxon>Roseiflexaceae</taxon>
        <taxon>Kouleothrix</taxon>
    </lineage>
</organism>
<gene>
    <name evidence="1" type="ORF">SE17_39770</name>
</gene>
<dbReference type="InterPro" id="IPR011050">
    <property type="entry name" value="Pectin_lyase_fold/virulence"/>
</dbReference>
<dbReference type="NCBIfam" id="NF041518">
    <property type="entry name" value="choice_anch_Q"/>
    <property type="match status" value="1"/>
</dbReference>
<dbReference type="PATRIC" id="fig|186479.3.peg.6064"/>
<dbReference type="AlphaFoldDB" id="A0A0P9F7A4"/>
<sequence length="201" mass="20652">ASRNNLVEGAKLCGLTDGVNGNIVGLDPQIGPLHNNGGPTETHALLAGSPALDRASAADCPSTDQRGEARPQGAGCDIGAYEFKMTYAWSGFKKPIDKLPTVNSAKAGSAVPVKFSLGGNYGLNIFAAGSPASQKIACDSAAPLDEIEQTAAAGASGLQYDAASDTYSYVWKTDKAWAGSCRQLAVALADGTVHTADFKFK</sequence>
<dbReference type="InterPro" id="IPR059226">
    <property type="entry name" value="Choice_anch_Q_dom"/>
</dbReference>
<dbReference type="NCBIfam" id="NF038114">
    <property type="entry name" value="rightmost"/>
    <property type="match status" value="1"/>
</dbReference>
<evidence type="ECO:0000313" key="1">
    <source>
        <dbReference type="EMBL" id="KPV48118.1"/>
    </source>
</evidence>
<proteinExistence type="predicted"/>
<protein>
    <submittedName>
        <fullName evidence="1">Uncharacterized protein</fullName>
    </submittedName>
</protein>
<comment type="caution">
    <text evidence="1">The sequence shown here is derived from an EMBL/GenBank/DDBJ whole genome shotgun (WGS) entry which is preliminary data.</text>
</comment>
<evidence type="ECO:0000313" key="2">
    <source>
        <dbReference type="Proteomes" id="UP000050509"/>
    </source>
</evidence>
<dbReference type="EMBL" id="LJCR01002928">
    <property type="protein sequence ID" value="KPV48118.1"/>
    <property type="molecule type" value="Genomic_DNA"/>
</dbReference>
<keyword evidence="2" id="KW-1185">Reference proteome</keyword>
<dbReference type="SUPFAM" id="SSF51126">
    <property type="entry name" value="Pectin lyase-like"/>
    <property type="match status" value="1"/>
</dbReference>
<feature type="non-terminal residue" evidence="1">
    <location>
        <position position="1"/>
    </location>
</feature>
<dbReference type="Proteomes" id="UP000050509">
    <property type="component" value="Unassembled WGS sequence"/>
</dbReference>
<name>A0A0P9F7A4_9CHLR</name>
<reference evidence="1 2" key="1">
    <citation type="submission" date="2015-09" db="EMBL/GenBank/DDBJ databases">
        <title>Draft genome sequence of Kouleothrix aurantiaca JCM 19913.</title>
        <authorList>
            <person name="Hemp J."/>
        </authorList>
    </citation>
    <scope>NUCLEOTIDE SEQUENCE [LARGE SCALE GENOMIC DNA]</scope>
    <source>
        <strain evidence="1 2">COM-B</strain>
    </source>
</reference>